<evidence type="ECO:0000256" key="2">
    <source>
        <dbReference type="SAM" id="Phobius"/>
    </source>
</evidence>
<keyword evidence="2" id="KW-0812">Transmembrane</keyword>
<organism evidence="3 4">
    <name type="scientific">Exophiala oligosperma</name>
    <dbReference type="NCBI Taxonomy" id="215243"/>
    <lineage>
        <taxon>Eukaryota</taxon>
        <taxon>Fungi</taxon>
        <taxon>Dikarya</taxon>
        <taxon>Ascomycota</taxon>
        <taxon>Pezizomycotina</taxon>
        <taxon>Eurotiomycetes</taxon>
        <taxon>Chaetothyriomycetidae</taxon>
        <taxon>Chaetothyriales</taxon>
        <taxon>Herpotrichiellaceae</taxon>
        <taxon>Exophiala</taxon>
    </lineage>
</organism>
<evidence type="ECO:0000313" key="4">
    <source>
        <dbReference type="Proteomes" id="UP000053342"/>
    </source>
</evidence>
<dbReference type="EMBL" id="KN847340">
    <property type="protein sequence ID" value="KIW39082.1"/>
    <property type="molecule type" value="Genomic_DNA"/>
</dbReference>
<evidence type="ECO:0000313" key="3">
    <source>
        <dbReference type="EMBL" id="KIW39082.1"/>
    </source>
</evidence>
<accession>A0A0D2BNL0</accession>
<dbReference type="GeneID" id="27360967"/>
<proteinExistence type="predicted"/>
<dbReference type="AlphaFoldDB" id="A0A0D2BNL0"/>
<feature type="transmembrane region" description="Helical" evidence="2">
    <location>
        <begin position="133"/>
        <end position="154"/>
    </location>
</feature>
<name>A0A0D2BNL0_9EURO</name>
<keyword evidence="2" id="KW-1133">Transmembrane helix</keyword>
<dbReference type="VEuPathDB" id="FungiDB:PV06_08893"/>
<evidence type="ECO:0000256" key="1">
    <source>
        <dbReference type="SAM" id="MobiDB-lite"/>
    </source>
</evidence>
<dbReference type="OrthoDB" id="3692311at2759"/>
<dbReference type="RefSeq" id="XP_016259298.1">
    <property type="nucleotide sequence ID" value="XM_016410276.1"/>
</dbReference>
<dbReference type="Proteomes" id="UP000053342">
    <property type="component" value="Unassembled WGS sequence"/>
</dbReference>
<feature type="region of interest" description="Disordered" evidence="1">
    <location>
        <begin position="58"/>
        <end position="77"/>
    </location>
</feature>
<gene>
    <name evidence="3" type="ORF">PV06_08893</name>
</gene>
<protein>
    <recommendedName>
        <fullName evidence="5">Transmembrane protein</fullName>
    </recommendedName>
</protein>
<dbReference type="HOGENOM" id="CLU_012207_1_0_1"/>
<dbReference type="STRING" id="215243.A0A0D2BNL0"/>
<feature type="region of interest" description="Disordered" evidence="1">
    <location>
        <begin position="666"/>
        <end position="747"/>
    </location>
</feature>
<feature type="compositionally biased region" description="Polar residues" evidence="1">
    <location>
        <begin position="711"/>
        <end position="728"/>
    </location>
</feature>
<evidence type="ECO:0008006" key="5">
    <source>
        <dbReference type="Google" id="ProtNLM"/>
    </source>
</evidence>
<keyword evidence="2" id="KW-0472">Membrane</keyword>
<feature type="transmembrane region" description="Helical" evidence="2">
    <location>
        <begin position="91"/>
        <end position="113"/>
    </location>
</feature>
<keyword evidence="4" id="KW-1185">Reference proteome</keyword>
<reference evidence="3 4" key="1">
    <citation type="submission" date="2015-01" db="EMBL/GenBank/DDBJ databases">
        <title>The Genome Sequence of Exophiala oligosperma CBS72588.</title>
        <authorList>
            <consortium name="The Broad Institute Genomics Platform"/>
            <person name="Cuomo C."/>
            <person name="de Hoog S."/>
            <person name="Gorbushina A."/>
            <person name="Stielow B."/>
            <person name="Teixiera M."/>
            <person name="Abouelleil A."/>
            <person name="Chapman S.B."/>
            <person name="Priest M."/>
            <person name="Young S.K."/>
            <person name="Wortman J."/>
            <person name="Nusbaum C."/>
            <person name="Birren B."/>
        </authorList>
    </citation>
    <scope>NUCLEOTIDE SEQUENCE [LARGE SCALE GENOMIC DNA]</scope>
    <source>
        <strain evidence="3 4">CBS 72588</strain>
    </source>
</reference>
<sequence>MSRPDLVELSSPSYYSNPYLSSSGGYGSRSGHHSPARSFGFGRKAASVVYDPILTPQDEYDSRGLRPGFDRPPPASTDLGTGRVGKFGVDLILEVALCTFAVGAAVPFIWLAVVVSKYDGDPVTEHKTNYVRQATSTISTLFTILFAAVLGSTLKRFATWRLEKGIRLGLLEQIMQSRTVFSAFTTQLSLRNVNVMSLVLLVCWTCSPLGSQASLRLFSTGIDLKTSSGLVDYPDTITNQVFDGVSSVDSLLTALKPTYISSILASNAMKSGTMDLWGNVRIPWLDGTLPQTQDGWTDLSNINIPEGMYSSLVGLPVASLANRNSTFGVETTYMSLDCKTSQPDELVDINYNVTAGNGTFLGANATSLETAEVIYPFWRVAMDQFVNNNLYFYGYPELLVNVTDNDLPQATFLFQTRGPWVARCKINQMYVESNVSCRTTTRHSSVSSSSSSSSDLNDEGGNTLLPSCAVVAQRKSVRHHSPSTVTTFSFPTTFDMMASHWIMATDPLLSSAYSSLSEYYLQNTSAGFILSGNSRNYADYTNVSDTEFSHRLAQLANTWVLAAQVSADTMSFPDLNRRQVGVIYTDAEAVYVVSRPWLAVYCTCTAVMVLAALVGIACVINTTVPDVLGYSSTLTRDSRFFDFARGGSTLDGITRTKLLSHVRLKMGETRAKPSPNDDDQYDDPRSGGTGVGGSGASDSHSQFRNDFVNDFTYNPTPDRSAGKASSSLAIAPPEYLTGSPKRGMLYS</sequence>